<dbReference type="CDD" id="cd06124">
    <property type="entry name" value="cupin_NimR-like_N"/>
    <property type="match status" value="1"/>
</dbReference>
<evidence type="ECO:0000256" key="3">
    <source>
        <dbReference type="ARBA" id="ARBA00023125"/>
    </source>
</evidence>
<dbReference type="AlphaFoldDB" id="A0A6J5D1P7"/>
<name>A0A6J5D1P7_9BURK</name>
<dbReference type="SMART" id="SM00342">
    <property type="entry name" value="HTH_ARAC"/>
    <property type="match status" value="1"/>
</dbReference>
<dbReference type="Proteomes" id="UP000494329">
    <property type="component" value="Unassembled WGS sequence"/>
</dbReference>
<dbReference type="InterPro" id="IPR018062">
    <property type="entry name" value="HTH_AraC-typ_CS"/>
</dbReference>
<keyword evidence="1" id="KW-0678">Repressor</keyword>
<organism evidence="7 8">
    <name type="scientific">Paraburkholderia solisilvae</name>
    <dbReference type="NCBI Taxonomy" id="624376"/>
    <lineage>
        <taxon>Bacteria</taxon>
        <taxon>Pseudomonadati</taxon>
        <taxon>Pseudomonadota</taxon>
        <taxon>Betaproteobacteria</taxon>
        <taxon>Burkholderiales</taxon>
        <taxon>Burkholderiaceae</taxon>
        <taxon>Paraburkholderia</taxon>
    </lineage>
</organism>
<evidence type="ECO:0000256" key="1">
    <source>
        <dbReference type="ARBA" id="ARBA00022491"/>
    </source>
</evidence>
<reference evidence="7 8" key="1">
    <citation type="submission" date="2020-04" db="EMBL/GenBank/DDBJ databases">
        <authorList>
            <person name="De Canck E."/>
        </authorList>
    </citation>
    <scope>NUCLEOTIDE SEQUENCE [LARGE SCALE GENOMIC DNA]</scope>
    <source>
        <strain evidence="7 8">LMG 29739</strain>
    </source>
</reference>
<dbReference type="EMBL" id="CADIKF010000002">
    <property type="protein sequence ID" value="CAB3748250.1"/>
    <property type="molecule type" value="Genomic_DNA"/>
</dbReference>
<feature type="compositionally biased region" description="Low complexity" evidence="5">
    <location>
        <begin position="301"/>
        <end position="318"/>
    </location>
</feature>
<dbReference type="InterPro" id="IPR011051">
    <property type="entry name" value="RmlC_Cupin_sf"/>
</dbReference>
<dbReference type="PROSITE" id="PS01124">
    <property type="entry name" value="HTH_ARAC_FAMILY_2"/>
    <property type="match status" value="1"/>
</dbReference>
<dbReference type="Gene3D" id="2.60.120.10">
    <property type="entry name" value="Jelly Rolls"/>
    <property type="match status" value="1"/>
</dbReference>
<dbReference type="Gene3D" id="1.10.10.60">
    <property type="entry name" value="Homeodomain-like"/>
    <property type="match status" value="1"/>
</dbReference>
<keyword evidence="3" id="KW-0238">DNA-binding</keyword>
<dbReference type="Pfam" id="PF12833">
    <property type="entry name" value="HTH_18"/>
    <property type="match status" value="1"/>
</dbReference>
<keyword evidence="4" id="KW-0804">Transcription</keyword>
<proteinExistence type="predicted"/>
<dbReference type="InterPro" id="IPR003313">
    <property type="entry name" value="AraC-bd"/>
</dbReference>
<feature type="domain" description="HTH araC/xylS-type" evidence="6">
    <location>
        <begin position="205"/>
        <end position="301"/>
    </location>
</feature>
<dbReference type="PANTHER" id="PTHR11019">
    <property type="entry name" value="HTH-TYPE TRANSCRIPTIONAL REGULATOR NIMR"/>
    <property type="match status" value="1"/>
</dbReference>
<gene>
    <name evidence="7" type="ORF">LMG29739_00517</name>
</gene>
<evidence type="ECO:0000256" key="5">
    <source>
        <dbReference type="SAM" id="MobiDB-lite"/>
    </source>
</evidence>
<dbReference type="GO" id="GO:0003700">
    <property type="term" value="F:DNA-binding transcription factor activity"/>
    <property type="evidence" value="ECO:0007669"/>
    <property type="project" value="InterPro"/>
</dbReference>
<accession>A0A6J5D1P7</accession>
<dbReference type="PANTHER" id="PTHR11019:SF159">
    <property type="entry name" value="TRANSCRIPTIONAL REGULATOR-RELATED"/>
    <property type="match status" value="1"/>
</dbReference>
<evidence type="ECO:0000313" key="7">
    <source>
        <dbReference type="EMBL" id="CAB3748250.1"/>
    </source>
</evidence>
<keyword evidence="2" id="KW-0805">Transcription regulation</keyword>
<evidence type="ECO:0000256" key="4">
    <source>
        <dbReference type="ARBA" id="ARBA00023163"/>
    </source>
</evidence>
<dbReference type="GO" id="GO:0043565">
    <property type="term" value="F:sequence-specific DNA binding"/>
    <property type="evidence" value="ECO:0007669"/>
    <property type="project" value="InterPro"/>
</dbReference>
<keyword evidence="8" id="KW-1185">Reference proteome</keyword>
<evidence type="ECO:0000256" key="2">
    <source>
        <dbReference type="ARBA" id="ARBA00023015"/>
    </source>
</evidence>
<evidence type="ECO:0000259" key="6">
    <source>
        <dbReference type="PROSITE" id="PS01124"/>
    </source>
</evidence>
<feature type="region of interest" description="Disordered" evidence="5">
    <location>
        <begin position="298"/>
        <end position="318"/>
    </location>
</feature>
<evidence type="ECO:0000313" key="8">
    <source>
        <dbReference type="Proteomes" id="UP000494329"/>
    </source>
</evidence>
<dbReference type="InterPro" id="IPR018060">
    <property type="entry name" value="HTH_AraC"/>
</dbReference>
<sequence>MQAVVNGRLLNHTARSARHGVESLLLAGFGGHPVSFDYSFRSMLTAMPQAVPPDLSDDAGRGKSLARRYPRGTRIDPHAHAWAQVLYAVNGVMWVEVGQEALVVPPQRAVWLPPQTLHSIRMMSAVEMRNVYLRGADVQHLSRSAEVFEVNGLLRELITTLAEREAERDQHYLDIGYQLVALELAHAARYSLRIPLPDASDRRLDALCRAVIENPSVDISFEQHAETVGASVRTLARLFSRALGLGFAEWRRQIQLAIALSRLAEGQSVGAVAHALGYRLSSFSDMFRRELGVPPSEFAGHETLAGAAGGTAELEPEP</sequence>
<protein>
    <recommendedName>
        <fullName evidence="6">HTH araC/xylS-type domain-containing protein</fullName>
    </recommendedName>
</protein>
<dbReference type="InterPro" id="IPR014710">
    <property type="entry name" value="RmlC-like_jellyroll"/>
</dbReference>
<dbReference type="Pfam" id="PF02311">
    <property type="entry name" value="AraC_binding"/>
    <property type="match status" value="1"/>
</dbReference>
<dbReference type="PROSITE" id="PS00041">
    <property type="entry name" value="HTH_ARAC_FAMILY_1"/>
    <property type="match status" value="1"/>
</dbReference>
<dbReference type="FunFam" id="1.10.10.60:FF:000132">
    <property type="entry name" value="AraC family transcriptional regulator"/>
    <property type="match status" value="1"/>
</dbReference>
<dbReference type="SUPFAM" id="SSF51182">
    <property type="entry name" value="RmlC-like cupins"/>
    <property type="match status" value="1"/>
</dbReference>